<name>A0AAP6ZTY5_9VIBR</name>
<dbReference type="Proteomes" id="UP000576645">
    <property type="component" value="Unassembled WGS sequence"/>
</dbReference>
<comment type="caution">
    <text evidence="1">The sequence shown here is derived from an EMBL/GenBank/DDBJ whole genome shotgun (WGS) entry which is preliminary data.</text>
</comment>
<dbReference type="RefSeq" id="WP_171353817.1">
    <property type="nucleotide sequence ID" value="NZ_VTXP01000015.1"/>
</dbReference>
<protein>
    <submittedName>
        <fullName evidence="1">Uncharacterized protein</fullName>
    </submittedName>
</protein>
<evidence type="ECO:0000313" key="2">
    <source>
        <dbReference type="Proteomes" id="UP000576645"/>
    </source>
</evidence>
<sequence>MDTNKESRYVIVSNNDDGMHPDGYHRICDLKTNSILGIIDDYAIAKGLAKKLEQADRLDAENERLANALEYIYESGSLLNQDVVDKARWGLGMEVENEQEIAALKPRFS</sequence>
<reference evidence="1 2" key="1">
    <citation type="submission" date="2019-09" db="EMBL/GenBank/DDBJ databases">
        <title>Draft genome sequencing and comparative genomics of hatchery-associated Vibrios.</title>
        <authorList>
            <person name="Kehlet-Delgado H."/>
            <person name="Mueller R.S."/>
        </authorList>
    </citation>
    <scope>NUCLEOTIDE SEQUENCE [LARGE SCALE GENOMIC DNA]</scope>
    <source>
        <strain evidence="1 2">09-121-3</strain>
    </source>
</reference>
<proteinExistence type="predicted"/>
<accession>A0AAP6ZTY5</accession>
<gene>
    <name evidence="1" type="ORF">F0238_21565</name>
</gene>
<evidence type="ECO:0000313" key="1">
    <source>
        <dbReference type="EMBL" id="NOJ25318.1"/>
    </source>
</evidence>
<dbReference type="AlphaFoldDB" id="A0AAP6ZTY5"/>
<organism evidence="1 2">
    <name type="scientific">Vibrio coralliilyticus</name>
    <dbReference type="NCBI Taxonomy" id="190893"/>
    <lineage>
        <taxon>Bacteria</taxon>
        <taxon>Pseudomonadati</taxon>
        <taxon>Pseudomonadota</taxon>
        <taxon>Gammaproteobacteria</taxon>
        <taxon>Vibrionales</taxon>
        <taxon>Vibrionaceae</taxon>
        <taxon>Vibrio</taxon>
    </lineage>
</organism>
<dbReference type="EMBL" id="VTXP01000015">
    <property type="protein sequence ID" value="NOJ25318.1"/>
    <property type="molecule type" value="Genomic_DNA"/>
</dbReference>